<evidence type="ECO:0000313" key="2">
    <source>
        <dbReference type="Proteomes" id="UP000031980"/>
    </source>
</evidence>
<accession>A0A0C3RA02</accession>
<organism evidence="1 2">
    <name type="scientific">Sanguibacteroides justesenii</name>
    <dbReference type="NCBI Taxonomy" id="1547597"/>
    <lineage>
        <taxon>Bacteria</taxon>
        <taxon>Pseudomonadati</taxon>
        <taxon>Bacteroidota</taxon>
        <taxon>Bacteroidia</taxon>
        <taxon>Bacteroidales</taxon>
        <taxon>Porphyromonadaceae</taxon>
        <taxon>Sanguibacteroides</taxon>
    </lineage>
</organism>
<gene>
    <name evidence="1" type="ORF">BA92_00055</name>
</gene>
<comment type="caution">
    <text evidence="1">The sequence shown here is derived from an EMBL/GenBank/DDBJ whole genome shotgun (WGS) entry which is preliminary data.</text>
</comment>
<name>A0A0C3RA02_9PORP</name>
<proteinExistence type="predicted"/>
<protein>
    <submittedName>
        <fullName evidence="1">RepA plasmid replication protein</fullName>
    </submittedName>
</protein>
<dbReference type="InterPro" id="IPR036390">
    <property type="entry name" value="WH_DNA-bd_sf"/>
</dbReference>
<dbReference type="EMBL" id="JPIU01000010">
    <property type="protein sequence ID" value="KIO47620.1"/>
    <property type="molecule type" value="Genomic_DNA"/>
</dbReference>
<dbReference type="SUPFAM" id="SSF46785">
    <property type="entry name" value="Winged helix' DNA-binding domain"/>
    <property type="match status" value="1"/>
</dbReference>
<dbReference type="Pfam" id="PF13730">
    <property type="entry name" value="HTH_36"/>
    <property type="match status" value="1"/>
</dbReference>
<sequence>MYIGTEEQRKKRLKELEKLNKESESDPKNNGPFTQVYQKGWERIRELSKDKQGVVAIPLYSFLAEHIDPSCGAVVADQQFLADKLGVSRSTIKRWLNYLESKNALVRIPVAGKVCAYALDPHEVWKGYNTSKNYAAFVTKTLVNKDGDIQRRIMAMFSN</sequence>
<keyword evidence="2" id="KW-1185">Reference proteome</keyword>
<reference evidence="1 2" key="1">
    <citation type="submission" date="2014-07" db="EMBL/GenBank/DDBJ databases">
        <title>Porphyromonadaceae bacterium OUH 308042 = ATCC BAA-2681 = DSM 28342 draft genome.</title>
        <authorList>
            <person name="Sydenham T.V."/>
            <person name="Hasman H."/>
            <person name="Justensen U.S."/>
        </authorList>
    </citation>
    <scope>NUCLEOTIDE SEQUENCE [LARGE SCALE GENOMIC DNA]</scope>
    <source>
        <strain evidence="1 2">OUH 308042</strain>
    </source>
</reference>
<dbReference type="Proteomes" id="UP000031980">
    <property type="component" value="Unassembled WGS sequence"/>
</dbReference>
<dbReference type="AlphaFoldDB" id="A0A0C3RA02"/>
<evidence type="ECO:0000313" key="1">
    <source>
        <dbReference type="EMBL" id="KIO47620.1"/>
    </source>
</evidence>